<evidence type="ECO:0000256" key="1">
    <source>
        <dbReference type="SAM" id="MobiDB-lite"/>
    </source>
</evidence>
<feature type="compositionally biased region" description="Low complexity" evidence="1">
    <location>
        <begin position="99"/>
        <end position="121"/>
    </location>
</feature>
<keyword evidence="2" id="KW-0472">Membrane</keyword>
<reference evidence="3" key="2">
    <citation type="submission" date="2021-04" db="EMBL/GenBank/DDBJ databases">
        <authorList>
            <person name="Gilroy R."/>
        </authorList>
    </citation>
    <scope>NUCLEOTIDE SEQUENCE</scope>
    <source>
        <strain evidence="3">CHK186-16707</strain>
    </source>
</reference>
<dbReference type="EMBL" id="DXAN01000004">
    <property type="protein sequence ID" value="HJA08039.1"/>
    <property type="molecule type" value="Genomic_DNA"/>
</dbReference>
<dbReference type="AlphaFoldDB" id="A0A9D2KJN1"/>
<dbReference type="Proteomes" id="UP000824225">
    <property type="component" value="Unassembled WGS sequence"/>
</dbReference>
<keyword evidence="2" id="KW-0812">Transmembrane</keyword>
<name>A0A9D2KJN1_9BACT</name>
<evidence type="ECO:0000313" key="4">
    <source>
        <dbReference type="Proteomes" id="UP000824225"/>
    </source>
</evidence>
<evidence type="ECO:0000313" key="3">
    <source>
        <dbReference type="EMBL" id="HJA08039.1"/>
    </source>
</evidence>
<reference evidence="3" key="1">
    <citation type="journal article" date="2021" name="PeerJ">
        <title>Extensive microbial diversity within the chicken gut microbiome revealed by metagenomics and culture.</title>
        <authorList>
            <person name="Gilroy R."/>
            <person name="Ravi A."/>
            <person name="Getino M."/>
            <person name="Pursley I."/>
            <person name="Horton D.L."/>
            <person name="Alikhan N.F."/>
            <person name="Baker D."/>
            <person name="Gharbi K."/>
            <person name="Hall N."/>
            <person name="Watson M."/>
            <person name="Adriaenssens E.M."/>
            <person name="Foster-Nyarko E."/>
            <person name="Jarju S."/>
            <person name="Secka A."/>
            <person name="Antonio M."/>
            <person name="Oren A."/>
            <person name="Chaudhuri R.R."/>
            <person name="La Ragione R."/>
            <person name="Hildebrand F."/>
            <person name="Pallen M.J."/>
        </authorList>
    </citation>
    <scope>NUCLEOTIDE SEQUENCE</scope>
    <source>
        <strain evidence="3">CHK186-16707</strain>
    </source>
</reference>
<proteinExistence type="predicted"/>
<accession>A0A9D2KJN1</accession>
<protein>
    <submittedName>
        <fullName evidence="3">Uncharacterized protein</fullName>
    </submittedName>
</protein>
<organism evidence="3 4">
    <name type="scientific">Candidatus Mailhella merdigallinarum</name>
    <dbReference type="NCBI Taxonomy" id="2838658"/>
    <lineage>
        <taxon>Bacteria</taxon>
        <taxon>Pseudomonadati</taxon>
        <taxon>Thermodesulfobacteriota</taxon>
        <taxon>Desulfovibrionia</taxon>
        <taxon>Desulfovibrionales</taxon>
        <taxon>Desulfovibrionaceae</taxon>
        <taxon>Mailhella</taxon>
    </lineage>
</organism>
<feature type="region of interest" description="Disordered" evidence="1">
    <location>
        <begin position="85"/>
        <end position="128"/>
    </location>
</feature>
<evidence type="ECO:0000256" key="2">
    <source>
        <dbReference type="SAM" id="Phobius"/>
    </source>
</evidence>
<gene>
    <name evidence="3" type="ORF">H9962_02440</name>
</gene>
<sequence length="128" mass="13847">MIWLFPWALLFFFLVFCGIFILVFYYTKTQDRAIRDIMCQQRAVRLELDRLATALDALLADRPLNEDEPDASGAMPEEALPGLDRLLLGPSAGKPGRPAPDAASPVSAMASAATPDSDAAAGLPDLKL</sequence>
<keyword evidence="2" id="KW-1133">Transmembrane helix</keyword>
<feature type="transmembrane region" description="Helical" evidence="2">
    <location>
        <begin position="6"/>
        <end position="26"/>
    </location>
</feature>
<comment type="caution">
    <text evidence="3">The sequence shown here is derived from an EMBL/GenBank/DDBJ whole genome shotgun (WGS) entry which is preliminary data.</text>
</comment>